<evidence type="ECO:0000256" key="1">
    <source>
        <dbReference type="SAM" id="MobiDB-lite"/>
    </source>
</evidence>
<keyword evidence="3" id="KW-1185">Reference proteome</keyword>
<proteinExistence type="predicted"/>
<sequence length="42" mass="4613">MTATRLTPPAARFCSMARGDGAARRPSPQIQRPASRRALFEL</sequence>
<dbReference type="RefSeq" id="WP_281375280.1">
    <property type="nucleotide sequence ID" value="NZ_JACIDR010000001.1"/>
</dbReference>
<dbReference type="Proteomes" id="UP000528964">
    <property type="component" value="Unassembled WGS sequence"/>
</dbReference>
<dbReference type="AlphaFoldDB" id="A0A7W6CWS8"/>
<reference evidence="2 3" key="1">
    <citation type="submission" date="2020-08" db="EMBL/GenBank/DDBJ databases">
        <title>Genomic Encyclopedia of Type Strains, Phase IV (KMG-IV): sequencing the most valuable type-strain genomes for metagenomic binning, comparative biology and taxonomic classification.</title>
        <authorList>
            <person name="Goeker M."/>
        </authorList>
    </citation>
    <scope>NUCLEOTIDE SEQUENCE [LARGE SCALE GENOMIC DNA]</scope>
    <source>
        <strain evidence="2 3">DSM 25481</strain>
    </source>
</reference>
<name>A0A7W6CWS8_9HYPH</name>
<protein>
    <submittedName>
        <fullName evidence="2">Uncharacterized protein</fullName>
    </submittedName>
</protein>
<dbReference type="EMBL" id="JACIDR010000001">
    <property type="protein sequence ID" value="MBB3971692.1"/>
    <property type="molecule type" value="Genomic_DNA"/>
</dbReference>
<organism evidence="2 3">
    <name type="scientific">Hansschlegelia beijingensis</name>
    <dbReference type="NCBI Taxonomy" id="1133344"/>
    <lineage>
        <taxon>Bacteria</taxon>
        <taxon>Pseudomonadati</taxon>
        <taxon>Pseudomonadota</taxon>
        <taxon>Alphaproteobacteria</taxon>
        <taxon>Hyphomicrobiales</taxon>
        <taxon>Methylopilaceae</taxon>
        <taxon>Hansschlegelia</taxon>
    </lineage>
</organism>
<evidence type="ECO:0000313" key="2">
    <source>
        <dbReference type="EMBL" id="MBB3971692.1"/>
    </source>
</evidence>
<evidence type="ECO:0000313" key="3">
    <source>
        <dbReference type="Proteomes" id="UP000528964"/>
    </source>
</evidence>
<comment type="caution">
    <text evidence="2">The sequence shown here is derived from an EMBL/GenBank/DDBJ whole genome shotgun (WGS) entry which is preliminary data.</text>
</comment>
<accession>A0A7W6CWS8</accession>
<gene>
    <name evidence="2" type="ORF">GGR24_000325</name>
</gene>
<feature type="region of interest" description="Disordered" evidence="1">
    <location>
        <begin position="1"/>
        <end position="42"/>
    </location>
</feature>